<dbReference type="InterPro" id="IPR052340">
    <property type="entry name" value="RNase_Y/CdgJ"/>
</dbReference>
<dbReference type="GeneID" id="90994115"/>
<dbReference type="EMBL" id="FQTY01000009">
    <property type="protein sequence ID" value="SHE88407.1"/>
    <property type="molecule type" value="Genomic_DNA"/>
</dbReference>
<dbReference type="PANTHER" id="PTHR33525:SF3">
    <property type="entry name" value="RIBONUCLEASE Y"/>
    <property type="match status" value="1"/>
</dbReference>
<dbReference type="InterPro" id="IPR013976">
    <property type="entry name" value="HDOD"/>
</dbReference>
<dbReference type="InterPro" id="IPR006675">
    <property type="entry name" value="HDIG_dom"/>
</dbReference>
<feature type="domain" description="HD" evidence="1">
    <location>
        <begin position="111"/>
        <end position="234"/>
    </location>
</feature>
<dbReference type="STRING" id="1123404.SAMN02745784_02117"/>
<dbReference type="RefSeq" id="WP_072976194.1">
    <property type="nucleotide sequence ID" value="NZ_FQTY01000009.1"/>
</dbReference>
<dbReference type="SUPFAM" id="SSF109604">
    <property type="entry name" value="HD-domain/PDEase-like"/>
    <property type="match status" value="1"/>
</dbReference>
<dbReference type="Pfam" id="PF08668">
    <property type="entry name" value="HDOD"/>
    <property type="match status" value="1"/>
</dbReference>
<gene>
    <name evidence="3" type="ORF">SAMN02745784_02117</name>
</gene>
<dbReference type="InterPro" id="IPR006674">
    <property type="entry name" value="HD_domain"/>
</dbReference>
<dbReference type="NCBIfam" id="TIGR00277">
    <property type="entry name" value="HDIG"/>
    <property type="match status" value="1"/>
</dbReference>
<proteinExistence type="predicted"/>
<protein>
    <submittedName>
        <fullName evidence="3">HDIG domain-containing protein</fullName>
    </submittedName>
</protein>
<evidence type="ECO:0000259" key="1">
    <source>
        <dbReference type="PROSITE" id="PS51831"/>
    </source>
</evidence>
<dbReference type="PROSITE" id="PS51831">
    <property type="entry name" value="HD"/>
    <property type="match status" value="1"/>
</dbReference>
<accession>A0A1M4X4N5</accession>
<feature type="domain" description="HDOD" evidence="2">
    <location>
        <begin position="16"/>
        <end position="212"/>
    </location>
</feature>
<name>A0A1M4X4N5_9FIRM</name>
<reference evidence="4" key="1">
    <citation type="submission" date="2016-11" db="EMBL/GenBank/DDBJ databases">
        <authorList>
            <person name="Varghese N."/>
            <person name="Submissions S."/>
        </authorList>
    </citation>
    <scope>NUCLEOTIDE SEQUENCE [LARGE SCALE GENOMIC DNA]</scope>
    <source>
        <strain evidence="4">DSM 18095</strain>
    </source>
</reference>
<dbReference type="CDD" id="cd00077">
    <property type="entry name" value="HDc"/>
    <property type="match status" value="1"/>
</dbReference>
<keyword evidence="4" id="KW-1185">Reference proteome</keyword>
<dbReference type="InterPro" id="IPR003607">
    <property type="entry name" value="HD/PDEase_dom"/>
</dbReference>
<evidence type="ECO:0000313" key="3">
    <source>
        <dbReference type="EMBL" id="SHE88407.1"/>
    </source>
</evidence>
<sequence>MSKLTLDYIVNKVEDIKVLPEIINKIIALTDDPDSTVHDIEKVILQDQVLTTKILRLANSAYYGYARKISTVSQATVLLGFQAIKGIALASTVRTYLTKELKGYSLEKNELWSQSQTCAIISRFIAKTIKYPNPEEAYIAGLLRDIGKTILNQHMEREYMEVLSKMEENNISFLEAEKEVLGFGHAEVGEKVAEKWLLPKKLVEAIGYHHNPEMATINPLLVSIVHVADAITMMMGVGLGLDGLSYGLSPMALDNLELDELEFQNIISQVADLIKDEDSFLTA</sequence>
<dbReference type="AlphaFoldDB" id="A0A1M4X4N5"/>
<evidence type="ECO:0000259" key="2">
    <source>
        <dbReference type="PROSITE" id="PS51833"/>
    </source>
</evidence>
<dbReference type="PROSITE" id="PS51833">
    <property type="entry name" value="HDOD"/>
    <property type="match status" value="1"/>
</dbReference>
<dbReference type="Proteomes" id="UP000184114">
    <property type="component" value="Unassembled WGS sequence"/>
</dbReference>
<organism evidence="3 4">
    <name type="scientific">Tissierella praeacuta DSM 18095</name>
    <dbReference type="NCBI Taxonomy" id="1123404"/>
    <lineage>
        <taxon>Bacteria</taxon>
        <taxon>Bacillati</taxon>
        <taxon>Bacillota</taxon>
        <taxon>Tissierellia</taxon>
        <taxon>Tissierellales</taxon>
        <taxon>Tissierellaceae</taxon>
        <taxon>Tissierella</taxon>
    </lineage>
</organism>
<dbReference type="Gene3D" id="1.10.3210.10">
    <property type="entry name" value="Hypothetical protein af1432"/>
    <property type="match status" value="1"/>
</dbReference>
<evidence type="ECO:0000313" key="4">
    <source>
        <dbReference type="Proteomes" id="UP000184114"/>
    </source>
</evidence>
<dbReference type="PANTHER" id="PTHR33525">
    <property type="match status" value="1"/>
</dbReference>